<dbReference type="EMBL" id="KV425941">
    <property type="protein sequence ID" value="KZV96550.1"/>
    <property type="molecule type" value="Genomic_DNA"/>
</dbReference>
<reference evidence="1 2" key="1">
    <citation type="journal article" date="2016" name="Mol. Biol. Evol.">
        <title>Comparative Genomics of Early-Diverging Mushroom-Forming Fungi Provides Insights into the Origins of Lignocellulose Decay Capabilities.</title>
        <authorList>
            <person name="Nagy L.G."/>
            <person name="Riley R."/>
            <person name="Tritt A."/>
            <person name="Adam C."/>
            <person name="Daum C."/>
            <person name="Floudas D."/>
            <person name="Sun H."/>
            <person name="Yadav J.S."/>
            <person name="Pangilinan J."/>
            <person name="Larsson K.H."/>
            <person name="Matsuura K."/>
            <person name="Barry K."/>
            <person name="Labutti K."/>
            <person name="Kuo R."/>
            <person name="Ohm R.A."/>
            <person name="Bhattacharya S.S."/>
            <person name="Shirouzu T."/>
            <person name="Yoshinaga Y."/>
            <person name="Martin F.M."/>
            <person name="Grigoriev I.V."/>
            <person name="Hibbett D.S."/>
        </authorList>
    </citation>
    <scope>NUCLEOTIDE SEQUENCE [LARGE SCALE GENOMIC DNA]</scope>
    <source>
        <strain evidence="1 2">HHB12029</strain>
    </source>
</reference>
<protein>
    <recommendedName>
        <fullName evidence="3">F-box domain-containing protein</fullName>
    </recommendedName>
</protein>
<dbReference type="Proteomes" id="UP000077266">
    <property type="component" value="Unassembled WGS sequence"/>
</dbReference>
<gene>
    <name evidence="1" type="ORF">EXIGLDRAFT_833522</name>
</gene>
<sequence>MHLQLSRLPLELYRPIVEAIDHRPALLTLTAVCTLLRAEAERVLYSTVELDPENEPLFCEFFAKYAGRIARHVRKCSLFLPGACATVDYFEEFTRRRPTKKRPCASKRVESGACITTCIPLMKNLRTLSVSGQVAGVKLGGVLRGSRLALNSFASTAPLDKTTLDFLESQPHITELTTLHSRLSSALPGRKLSAKALPNLSVIRALTPRIATELAPRRPVTHIETYVWGSDSCARVASRLALSRGPVRALLVIQGFKLRARDIDDLARHLPSLEYMGECHFLDSVASCTTALSKLHSLRTLVLSLQSLPITCLEDDRASLVAQLARACPSLHTIVFTIALMPRQVWVRNVYGGKWEQVRRPAQSICCTLWSSA</sequence>
<evidence type="ECO:0000313" key="1">
    <source>
        <dbReference type="EMBL" id="KZV96550.1"/>
    </source>
</evidence>
<name>A0A165KLS7_EXIGL</name>
<keyword evidence="2" id="KW-1185">Reference proteome</keyword>
<accession>A0A165KLS7</accession>
<proteinExistence type="predicted"/>
<organism evidence="1 2">
    <name type="scientific">Exidia glandulosa HHB12029</name>
    <dbReference type="NCBI Taxonomy" id="1314781"/>
    <lineage>
        <taxon>Eukaryota</taxon>
        <taxon>Fungi</taxon>
        <taxon>Dikarya</taxon>
        <taxon>Basidiomycota</taxon>
        <taxon>Agaricomycotina</taxon>
        <taxon>Agaricomycetes</taxon>
        <taxon>Auriculariales</taxon>
        <taxon>Exidiaceae</taxon>
        <taxon>Exidia</taxon>
    </lineage>
</organism>
<dbReference type="InParanoid" id="A0A165KLS7"/>
<evidence type="ECO:0008006" key="3">
    <source>
        <dbReference type="Google" id="ProtNLM"/>
    </source>
</evidence>
<dbReference type="OrthoDB" id="3232239at2759"/>
<dbReference type="AlphaFoldDB" id="A0A165KLS7"/>
<evidence type="ECO:0000313" key="2">
    <source>
        <dbReference type="Proteomes" id="UP000077266"/>
    </source>
</evidence>